<dbReference type="SUPFAM" id="SSF48613">
    <property type="entry name" value="Heme oxygenase-like"/>
    <property type="match status" value="1"/>
</dbReference>
<name>A0A4R3MR68_9GAMM</name>
<sequence length="201" mass="22001">MTSTPSSSELHRRLRQATRLPHHALDHHPLLAPLVRTGLSLDGYGAALEALHGVHTYAEKGILAFLGKHPLPFDYSPRRQIPALESDLAALGRTPIRLAVDFFPVPQSVGALVGVLYTLEGSERGGQVIARILQELPLVNLPTAFFSGYGSLSHQRWDEFLEFAEAHCPADEQEIACATAISMFAAIQRYLDAYQSHPGKS</sequence>
<keyword evidence="2" id="KW-1185">Reference proteome</keyword>
<proteinExistence type="predicted"/>
<dbReference type="RefSeq" id="WP_132978443.1">
    <property type="nucleotide sequence ID" value="NZ_SMAO01000011.1"/>
</dbReference>
<dbReference type="AlphaFoldDB" id="A0A4R3MR68"/>
<dbReference type="Proteomes" id="UP000295717">
    <property type="component" value="Unassembled WGS sequence"/>
</dbReference>
<dbReference type="OrthoDB" id="114943at2"/>
<reference evidence="1 2" key="1">
    <citation type="submission" date="2019-03" db="EMBL/GenBank/DDBJ databases">
        <title>Genomic Encyclopedia of Type Strains, Phase IV (KMG-IV): sequencing the most valuable type-strain genomes for metagenomic binning, comparative biology and taxonomic classification.</title>
        <authorList>
            <person name="Goeker M."/>
        </authorList>
    </citation>
    <scope>NUCLEOTIDE SEQUENCE [LARGE SCALE GENOMIC DNA]</scope>
    <source>
        <strain evidence="1 2">DSM 13587</strain>
    </source>
</reference>
<protein>
    <submittedName>
        <fullName evidence="1">Heme oxygenase</fullName>
    </submittedName>
</protein>
<gene>
    <name evidence="1" type="ORF">EDC35_11129</name>
</gene>
<comment type="caution">
    <text evidence="1">The sequence shown here is derived from an EMBL/GenBank/DDBJ whole genome shotgun (WGS) entry which is preliminary data.</text>
</comment>
<dbReference type="CDD" id="cd19166">
    <property type="entry name" value="HemeO-bac"/>
    <property type="match status" value="1"/>
</dbReference>
<organism evidence="1 2">
    <name type="scientific">Thiobaca trueperi</name>
    <dbReference type="NCBI Taxonomy" id="127458"/>
    <lineage>
        <taxon>Bacteria</taxon>
        <taxon>Pseudomonadati</taxon>
        <taxon>Pseudomonadota</taxon>
        <taxon>Gammaproteobacteria</taxon>
        <taxon>Chromatiales</taxon>
        <taxon>Chromatiaceae</taxon>
        <taxon>Thiobaca</taxon>
    </lineage>
</organism>
<evidence type="ECO:0000313" key="2">
    <source>
        <dbReference type="Proteomes" id="UP000295717"/>
    </source>
</evidence>
<dbReference type="InterPro" id="IPR016084">
    <property type="entry name" value="Haem_Oase-like_multi-hlx"/>
</dbReference>
<evidence type="ECO:0000313" key="1">
    <source>
        <dbReference type="EMBL" id="TCT18830.1"/>
    </source>
</evidence>
<dbReference type="EMBL" id="SMAO01000011">
    <property type="protein sequence ID" value="TCT18830.1"/>
    <property type="molecule type" value="Genomic_DNA"/>
</dbReference>
<dbReference type="Gene3D" id="1.20.910.10">
    <property type="entry name" value="Heme oxygenase-like"/>
    <property type="match status" value="1"/>
</dbReference>
<accession>A0A4R3MR68</accession>